<feature type="region of interest" description="Disordered" evidence="1">
    <location>
        <begin position="23"/>
        <end position="74"/>
    </location>
</feature>
<dbReference type="KEGG" id="lgi:LOTGIDRAFT_231843"/>
<dbReference type="RefSeq" id="XP_009053247.1">
    <property type="nucleotide sequence ID" value="XM_009054999.1"/>
</dbReference>
<feature type="compositionally biased region" description="Low complexity" evidence="1">
    <location>
        <begin position="110"/>
        <end position="130"/>
    </location>
</feature>
<dbReference type="CTD" id="20248733"/>
<accession>V4AGU7</accession>
<dbReference type="Proteomes" id="UP000030746">
    <property type="component" value="Unassembled WGS sequence"/>
</dbReference>
<feature type="compositionally biased region" description="Low complexity" evidence="1">
    <location>
        <begin position="186"/>
        <end position="204"/>
    </location>
</feature>
<proteinExistence type="predicted"/>
<protein>
    <submittedName>
        <fullName evidence="2">Uncharacterized protein</fullName>
    </submittedName>
</protein>
<evidence type="ECO:0000313" key="2">
    <source>
        <dbReference type="EMBL" id="ESO96132.1"/>
    </source>
</evidence>
<gene>
    <name evidence="2" type="ORF">LOTGIDRAFT_231843</name>
</gene>
<reference evidence="2 3" key="1">
    <citation type="journal article" date="2013" name="Nature">
        <title>Insights into bilaterian evolution from three spiralian genomes.</title>
        <authorList>
            <person name="Simakov O."/>
            <person name="Marletaz F."/>
            <person name="Cho S.J."/>
            <person name="Edsinger-Gonzales E."/>
            <person name="Havlak P."/>
            <person name="Hellsten U."/>
            <person name="Kuo D.H."/>
            <person name="Larsson T."/>
            <person name="Lv J."/>
            <person name="Arendt D."/>
            <person name="Savage R."/>
            <person name="Osoegawa K."/>
            <person name="de Jong P."/>
            <person name="Grimwood J."/>
            <person name="Chapman J.A."/>
            <person name="Shapiro H."/>
            <person name="Aerts A."/>
            <person name="Otillar R.P."/>
            <person name="Terry A.Y."/>
            <person name="Boore J.L."/>
            <person name="Grigoriev I.V."/>
            <person name="Lindberg D.R."/>
            <person name="Seaver E.C."/>
            <person name="Weisblat D.A."/>
            <person name="Putnam N.H."/>
            <person name="Rokhsar D.S."/>
        </authorList>
    </citation>
    <scope>NUCLEOTIDE SEQUENCE [LARGE SCALE GENOMIC DNA]</scope>
</reference>
<feature type="compositionally biased region" description="Polar residues" evidence="1">
    <location>
        <begin position="168"/>
        <end position="183"/>
    </location>
</feature>
<dbReference type="EMBL" id="KB201549">
    <property type="protein sequence ID" value="ESO96132.1"/>
    <property type="molecule type" value="Genomic_DNA"/>
</dbReference>
<evidence type="ECO:0000256" key="1">
    <source>
        <dbReference type="SAM" id="MobiDB-lite"/>
    </source>
</evidence>
<evidence type="ECO:0000313" key="3">
    <source>
        <dbReference type="Proteomes" id="UP000030746"/>
    </source>
</evidence>
<feature type="compositionally biased region" description="Polar residues" evidence="1">
    <location>
        <begin position="30"/>
        <end position="51"/>
    </location>
</feature>
<dbReference type="AlphaFoldDB" id="V4AGU7"/>
<keyword evidence="3" id="KW-1185">Reference proteome</keyword>
<sequence length="294" mass="33590">MSGAVNKVDMSLDDIIKLNKKNKKGVSPMNRAQQGNARNSRKGNTLKNLNNDKIPGRYSGVNKKAGAGGVTKNNNNAILQRKRLNALKKLREAKQALALIDAKKKTYGKLRNQPQKRLPPQNRQQNNKRNFNTLSPNQGQKRPRINRNYGSQASLNQFNSPMKKKKFTASTISLGPVGSTNKGGYQRQSRNNQTNNTRRLPRQNSQNQWKKQSIDNGLTVQVNNNRIRQNRNRRNNNNKFNTRNLKVQQGKHRNYDFDTNVFSNVGTSVPLNERFSNKGQKQYQGNNKGRQVYY</sequence>
<dbReference type="HOGENOM" id="CLU_947613_0_0_1"/>
<dbReference type="GeneID" id="20248733"/>
<dbReference type="OrthoDB" id="6124839at2759"/>
<feature type="compositionally biased region" description="Polar residues" evidence="1">
    <location>
        <begin position="131"/>
        <end position="140"/>
    </location>
</feature>
<organism evidence="2 3">
    <name type="scientific">Lottia gigantea</name>
    <name type="common">Giant owl limpet</name>
    <dbReference type="NCBI Taxonomy" id="225164"/>
    <lineage>
        <taxon>Eukaryota</taxon>
        <taxon>Metazoa</taxon>
        <taxon>Spiralia</taxon>
        <taxon>Lophotrochozoa</taxon>
        <taxon>Mollusca</taxon>
        <taxon>Gastropoda</taxon>
        <taxon>Patellogastropoda</taxon>
        <taxon>Lottioidea</taxon>
        <taxon>Lottiidae</taxon>
        <taxon>Lottia</taxon>
    </lineage>
</organism>
<dbReference type="OMA" id="FQKNVFA"/>
<feature type="region of interest" description="Disordered" evidence="1">
    <location>
        <begin position="106"/>
        <end position="211"/>
    </location>
</feature>
<name>V4AGU7_LOTGI</name>
<feature type="compositionally biased region" description="Polar residues" evidence="1">
    <location>
        <begin position="148"/>
        <end position="160"/>
    </location>
</feature>